<dbReference type="EMBL" id="FOFD01000004">
    <property type="protein sequence ID" value="SER17485.1"/>
    <property type="molecule type" value="Genomic_DNA"/>
</dbReference>
<gene>
    <name evidence="1" type="ORF">SAMN04489841_3167</name>
</gene>
<dbReference type="AlphaFoldDB" id="A0A1H9M1X4"/>
<reference evidence="2" key="1">
    <citation type="submission" date="2016-10" db="EMBL/GenBank/DDBJ databases">
        <authorList>
            <person name="Varghese N."/>
            <person name="Submissions S."/>
        </authorList>
    </citation>
    <scope>NUCLEOTIDE SEQUENCE [LARGE SCALE GENOMIC DNA]</scope>
    <source>
        <strain evidence="2">DSM 25055</strain>
    </source>
</reference>
<proteinExistence type="predicted"/>
<evidence type="ECO:0000313" key="1">
    <source>
        <dbReference type="EMBL" id="SER17485.1"/>
    </source>
</evidence>
<dbReference type="OrthoDB" id="205324at2157"/>
<organism evidence="1 2">
    <name type="scientific">Natrinema salaciae</name>
    <dbReference type="NCBI Taxonomy" id="1186196"/>
    <lineage>
        <taxon>Archaea</taxon>
        <taxon>Methanobacteriati</taxon>
        <taxon>Methanobacteriota</taxon>
        <taxon>Stenosarchaea group</taxon>
        <taxon>Halobacteria</taxon>
        <taxon>Halobacteriales</taxon>
        <taxon>Natrialbaceae</taxon>
        <taxon>Natrinema</taxon>
    </lineage>
</organism>
<keyword evidence="2" id="KW-1185">Reference proteome</keyword>
<sequence>MSQALSPTSVEQLAHRLTAEIERLLREPTSSESDETRAATVAELLDVVEEVDDLLETIDFERLPDAVDVSALPDLVEFDGLPDAIREKDPDPALDLSTIGDVITLRELWNTVDIADFARELRQLRRELEDVVGPDAFGSSGDSEAAAEIRNFVADVKPDATNAALQQEAKKGAKAARNGVIDGHSKFEALYESTQRGPGYAGRRPVSKNPTAVSSVPYGPLPAGVSTRVSTVPATVRHAKVDALPRIYGRRWRSVAERP</sequence>
<name>A0A1H9M1X4_9EURY</name>
<evidence type="ECO:0000313" key="2">
    <source>
        <dbReference type="Proteomes" id="UP000199114"/>
    </source>
</evidence>
<protein>
    <submittedName>
        <fullName evidence="1">Uncharacterized protein</fullName>
    </submittedName>
</protein>
<dbReference type="RefSeq" id="WP_090618864.1">
    <property type="nucleotide sequence ID" value="NZ_FOFD01000004.1"/>
</dbReference>
<dbReference type="Proteomes" id="UP000199114">
    <property type="component" value="Unassembled WGS sequence"/>
</dbReference>
<accession>A0A1H9M1X4</accession>